<dbReference type="SUPFAM" id="SSF158446">
    <property type="entry name" value="IVS-encoded protein-like"/>
    <property type="match status" value="1"/>
</dbReference>
<dbReference type="Pfam" id="PF05635">
    <property type="entry name" value="23S_rRNA_IVP"/>
    <property type="match status" value="1"/>
</dbReference>
<dbReference type="AlphaFoldDB" id="A0A916NE90"/>
<dbReference type="Proteomes" id="UP000683507">
    <property type="component" value="Chromosome"/>
</dbReference>
<dbReference type="NCBIfam" id="TIGR02436">
    <property type="entry name" value="four helix bundle protein"/>
    <property type="match status" value="1"/>
</dbReference>
<evidence type="ECO:0008006" key="3">
    <source>
        <dbReference type="Google" id="ProtNLM"/>
    </source>
</evidence>
<evidence type="ECO:0000313" key="1">
    <source>
        <dbReference type="EMBL" id="CAG5086411.1"/>
    </source>
</evidence>
<dbReference type="Gene3D" id="1.20.1440.60">
    <property type="entry name" value="23S rRNA-intervening sequence"/>
    <property type="match status" value="1"/>
</dbReference>
<evidence type="ECO:0000313" key="2">
    <source>
        <dbReference type="Proteomes" id="UP000683507"/>
    </source>
</evidence>
<dbReference type="PANTHER" id="PTHR38471">
    <property type="entry name" value="FOUR HELIX BUNDLE PROTEIN"/>
    <property type="match status" value="1"/>
</dbReference>
<proteinExistence type="predicted"/>
<gene>
    <name evidence="1" type="ORF">CRYO30217_03112</name>
</gene>
<dbReference type="InterPro" id="IPR012657">
    <property type="entry name" value="23S_rRNA-intervening_sequence"/>
</dbReference>
<keyword evidence="2" id="KW-1185">Reference proteome</keyword>
<dbReference type="InterPro" id="IPR036583">
    <property type="entry name" value="23S_rRNA_IVS_sf"/>
</dbReference>
<reference evidence="1" key="1">
    <citation type="submission" date="2021-04" db="EMBL/GenBank/DDBJ databases">
        <authorList>
            <person name="Rodrigo-Torres L."/>
            <person name="Arahal R. D."/>
            <person name="Lucena T."/>
        </authorList>
    </citation>
    <scope>NUCLEOTIDE SEQUENCE</scope>
    <source>
        <strain evidence="1">AS29M-1</strain>
    </source>
</reference>
<dbReference type="KEGG" id="ptan:CRYO30217_03112"/>
<dbReference type="PANTHER" id="PTHR38471:SF2">
    <property type="entry name" value="FOUR HELIX BUNDLE PROTEIN"/>
    <property type="match status" value="1"/>
</dbReference>
<sequence>MEGDLQNRTKEFSLDTVAFYSSLPNGEVYYTLGKQLLRSGTSVGANTRSAFRGRSNKEFIAKLGVVIEEADESIFWLELLEKQQDINNDKLKALKEEANELVSIFVSIVKKSKNR</sequence>
<dbReference type="PIRSF" id="PIRSF035652">
    <property type="entry name" value="CHP02436"/>
    <property type="match status" value="1"/>
</dbReference>
<protein>
    <recommendedName>
        <fullName evidence="3">Four helix bundle protein</fullName>
    </recommendedName>
</protein>
<dbReference type="EMBL" id="OU015584">
    <property type="protein sequence ID" value="CAG5086411.1"/>
    <property type="molecule type" value="Genomic_DNA"/>
</dbReference>
<organism evidence="1 2">
    <name type="scientific">Parvicella tangerina</name>
    <dbReference type="NCBI Taxonomy" id="2829795"/>
    <lineage>
        <taxon>Bacteria</taxon>
        <taxon>Pseudomonadati</taxon>
        <taxon>Bacteroidota</taxon>
        <taxon>Flavobacteriia</taxon>
        <taxon>Flavobacteriales</taxon>
        <taxon>Parvicellaceae</taxon>
        <taxon>Parvicella</taxon>
    </lineage>
</organism>
<accession>A0A916NE90</accession>
<name>A0A916NE90_9FLAO</name>
<dbReference type="RefSeq" id="WP_258543302.1">
    <property type="nucleotide sequence ID" value="NZ_OU015584.1"/>
</dbReference>